<dbReference type="InterPro" id="IPR009010">
    <property type="entry name" value="Asp_de-COase-like_dom_sf"/>
</dbReference>
<dbReference type="PROSITE" id="PS51669">
    <property type="entry name" value="4FE4S_MOW_BIS_MGD"/>
    <property type="match status" value="1"/>
</dbReference>
<name>A0A975D8Z7_9SPHN</name>
<organism evidence="7 8">
    <name type="scientific">Rhizorhabdus wittichii</name>
    <dbReference type="NCBI Taxonomy" id="160791"/>
    <lineage>
        <taxon>Bacteria</taxon>
        <taxon>Pseudomonadati</taxon>
        <taxon>Pseudomonadota</taxon>
        <taxon>Alphaproteobacteria</taxon>
        <taxon>Sphingomonadales</taxon>
        <taxon>Sphingomonadaceae</taxon>
        <taxon>Rhizorhabdus</taxon>
    </lineage>
</organism>
<dbReference type="Pfam" id="PF01568">
    <property type="entry name" value="Molydop_binding"/>
    <property type="match status" value="1"/>
</dbReference>
<evidence type="ECO:0000259" key="6">
    <source>
        <dbReference type="PROSITE" id="PS51669"/>
    </source>
</evidence>
<reference evidence="7" key="2">
    <citation type="submission" date="2021-04" db="EMBL/GenBank/DDBJ databases">
        <title>Isolation and genomic analysis of the ibuprofen-degrading bacterium Sphingomonas strain MPO218.</title>
        <authorList>
            <person name="Aulestia M."/>
            <person name="Flores A."/>
            <person name="Mangas E.L."/>
            <person name="Perez-Pulido A.J."/>
            <person name="Santero E."/>
            <person name="Camacho E.M."/>
        </authorList>
    </citation>
    <scope>NUCLEOTIDE SEQUENCE</scope>
    <source>
        <strain evidence="7">MPO218</strain>
    </source>
</reference>
<keyword evidence="2" id="KW-0479">Metal-binding</keyword>
<dbReference type="GO" id="GO:0016491">
    <property type="term" value="F:oxidoreductase activity"/>
    <property type="evidence" value="ECO:0007669"/>
    <property type="project" value="InterPro"/>
</dbReference>
<gene>
    <name evidence="7" type="ORF">HRJ34_10740</name>
</gene>
<evidence type="ECO:0000256" key="4">
    <source>
        <dbReference type="ARBA" id="ARBA00023014"/>
    </source>
</evidence>
<dbReference type="GO" id="GO:0046872">
    <property type="term" value="F:metal ion binding"/>
    <property type="evidence" value="ECO:0007669"/>
    <property type="project" value="UniProtKB-KW"/>
</dbReference>
<comment type="similarity">
    <text evidence="1">Belongs to the prokaryotic molybdopterin-containing oxidoreductase family.</text>
</comment>
<dbReference type="Gene3D" id="3.40.228.10">
    <property type="entry name" value="Dimethylsulfoxide Reductase, domain 2"/>
    <property type="match status" value="1"/>
</dbReference>
<dbReference type="PANTHER" id="PTHR43742">
    <property type="entry name" value="TRIMETHYLAMINE-N-OXIDE REDUCTASE"/>
    <property type="match status" value="1"/>
</dbReference>
<dbReference type="SMART" id="SM00926">
    <property type="entry name" value="Molybdop_Fe4S4"/>
    <property type="match status" value="1"/>
</dbReference>
<dbReference type="Pfam" id="PF00384">
    <property type="entry name" value="Molybdopterin"/>
    <property type="match status" value="1"/>
</dbReference>
<dbReference type="InterPro" id="IPR006656">
    <property type="entry name" value="Mopterin_OxRdtase"/>
</dbReference>
<keyword evidence="3" id="KW-0408">Iron</keyword>
<dbReference type="Proteomes" id="UP000664914">
    <property type="component" value="Chromosome"/>
</dbReference>
<feature type="domain" description="4Fe-4S Mo/W bis-MGD-type" evidence="6">
    <location>
        <begin position="8"/>
        <end position="64"/>
    </location>
</feature>
<dbReference type="Gene3D" id="3.40.50.740">
    <property type="match status" value="1"/>
</dbReference>
<evidence type="ECO:0000313" key="7">
    <source>
        <dbReference type="EMBL" id="QTH23935.1"/>
    </source>
</evidence>
<dbReference type="GO" id="GO:0051536">
    <property type="term" value="F:iron-sulfur cluster binding"/>
    <property type="evidence" value="ECO:0007669"/>
    <property type="project" value="UniProtKB-KW"/>
</dbReference>
<evidence type="ECO:0000256" key="1">
    <source>
        <dbReference type="ARBA" id="ARBA00010312"/>
    </source>
</evidence>
<dbReference type="InterPro" id="IPR006657">
    <property type="entry name" value="MoPterin_dinucl-bd_dom"/>
</dbReference>
<feature type="region of interest" description="Disordered" evidence="5">
    <location>
        <begin position="346"/>
        <end position="368"/>
    </location>
</feature>
<dbReference type="Gene3D" id="2.40.40.20">
    <property type="match status" value="1"/>
</dbReference>
<dbReference type="GO" id="GO:0043546">
    <property type="term" value="F:molybdopterin cofactor binding"/>
    <property type="evidence" value="ECO:0007669"/>
    <property type="project" value="InterPro"/>
</dbReference>
<proteinExistence type="inferred from homology"/>
<dbReference type="Pfam" id="PF04879">
    <property type="entry name" value="Molybdop_Fe4S4"/>
    <property type="match status" value="1"/>
</dbReference>
<dbReference type="InterPro" id="IPR050612">
    <property type="entry name" value="Prok_Mopterin_Oxidored"/>
</dbReference>
<dbReference type="RefSeq" id="WP_208634075.1">
    <property type="nucleotide sequence ID" value="NZ_CP059319.1"/>
</dbReference>
<dbReference type="SUPFAM" id="SSF50692">
    <property type="entry name" value="ADC-like"/>
    <property type="match status" value="1"/>
</dbReference>
<dbReference type="InterPro" id="IPR006963">
    <property type="entry name" value="Mopterin_OxRdtase_4Fe-4S_dom"/>
</dbReference>
<dbReference type="EMBL" id="CP059319">
    <property type="protein sequence ID" value="QTH23935.1"/>
    <property type="molecule type" value="Genomic_DNA"/>
</dbReference>
<evidence type="ECO:0000256" key="3">
    <source>
        <dbReference type="ARBA" id="ARBA00023004"/>
    </source>
</evidence>
<evidence type="ECO:0000256" key="5">
    <source>
        <dbReference type="SAM" id="MobiDB-lite"/>
    </source>
</evidence>
<dbReference type="SUPFAM" id="SSF53706">
    <property type="entry name" value="Formate dehydrogenase/DMSO reductase, domains 1-3"/>
    <property type="match status" value="1"/>
</dbReference>
<protein>
    <submittedName>
        <fullName evidence="7">Molybdopterin-dependent oxidoreductase</fullName>
    </submittedName>
</protein>
<sequence>MAASEDRTKSVRTYCRICPAGCGMIADVVDGKVVGVRGDKAHPLSYGYLCPKGQASAKAHNSPHRLDRPLMRSSGTLSPASWDDAIGDIGGKLVEIRQASGPDAIGVYFGTAGFFDTGGMFSFPFIGQLGTTSLYTATSVDSPGYQLVAERMSGNHWLLPKPDRDANFVILNGINPIVSHGHNFFMAAPKAQLRKWAARGGLWVIDPRLTESAEIATGHLRPLPGTEYALFGFLIRSLLADGGADVEFLRDFCSNVDSLRDSVAPFDLDAAASITHIEQSEILRLLAGIRQAGRIALQLGTGTSMSKNANVTTWLGWALNAVTGSLDRPGGMWINRGMLQDLAKVGWQPTNTTRPGPKSRPDLPGRAGQMPSGALIDEIEAGNLRALIVVGGNPVIALPDTRRLTAALGKLDLLVVLDVLPTGTTELATHVLPCTGQLERADISMGDIAYTREFAQYAPRVVPPGAERRPTWWILGALGRRLGIEIAPPDPDADEAALFRPLAAAPRFDIAAFDGDTAVSFLEEECSFGWVSRFLPDNRWNLAPEELVEQLKHSTPPGCDPEALLLIPSRQRHKINSTFNDGIADRHGHSLPGLYISERDAARFGLEPGGLAEVASATGKLVVTVHIDRRMGDGCVSIPHGFERANVGHLTSTRINTDPLSGMIEQSGVEVRVRPIGPP</sequence>
<dbReference type="Gene3D" id="2.20.25.90">
    <property type="entry name" value="ADC-like domains"/>
    <property type="match status" value="1"/>
</dbReference>
<reference evidence="7" key="1">
    <citation type="submission" date="2020-07" db="EMBL/GenBank/DDBJ databases">
        <authorList>
            <person name="Camacho E."/>
        </authorList>
    </citation>
    <scope>NUCLEOTIDE SEQUENCE</scope>
    <source>
        <strain evidence="7">MPO218</strain>
    </source>
</reference>
<accession>A0A975D8Z7</accession>
<keyword evidence="4" id="KW-0411">Iron-sulfur</keyword>
<dbReference type="AlphaFoldDB" id="A0A975D8Z7"/>
<evidence type="ECO:0000313" key="8">
    <source>
        <dbReference type="Proteomes" id="UP000664914"/>
    </source>
</evidence>
<evidence type="ECO:0000256" key="2">
    <source>
        <dbReference type="ARBA" id="ARBA00022723"/>
    </source>
</evidence>